<dbReference type="RefSeq" id="WP_168804441.1">
    <property type="nucleotide sequence ID" value="NZ_CP051205.1"/>
</dbReference>
<sequence length="75" mass="8542">MNELTREVLIFSTNVNTVKAVRKLAPLFNGHQLISKWSFDLEDCDKILRIEAAARIPDEIINLLRSKGFNGKELS</sequence>
<reference evidence="2" key="1">
    <citation type="submission" date="2020-04" db="EMBL/GenBank/DDBJ databases">
        <authorList>
            <person name="Kittiwongwattana C."/>
        </authorList>
    </citation>
    <scope>NUCLEOTIDE SEQUENCE [LARGE SCALE GENOMIC DNA]</scope>
    <source>
        <strain evidence="2">1310</strain>
    </source>
</reference>
<accession>A0AAE7D7F3</accession>
<name>A0AAE7D7F3_9BACT</name>
<protein>
    <submittedName>
        <fullName evidence="1">Uncharacterized protein</fullName>
    </submittedName>
</protein>
<proteinExistence type="predicted"/>
<dbReference type="Proteomes" id="UP000502421">
    <property type="component" value="Chromosome"/>
</dbReference>
<dbReference type="EMBL" id="CP051205">
    <property type="protein sequence ID" value="QJB32191.1"/>
    <property type="molecule type" value="Genomic_DNA"/>
</dbReference>
<dbReference type="KEGG" id="coy:HF329_12985"/>
<dbReference type="AlphaFoldDB" id="A0AAE7D7F3"/>
<evidence type="ECO:0000313" key="1">
    <source>
        <dbReference type="EMBL" id="QJB32191.1"/>
    </source>
</evidence>
<organism evidence="1 2">
    <name type="scientific">Chitinophaga oryzae</name>
    <dbReference type="NCBI Taxonomy" id="2725414"/>
    <lineage>
        <taxon>Bacteria</taxon>
        <taxon>Pseudomonadati</taxon>
        <taxon>Bacteroidota</taxon>
        <taxon>Chitinophagia</taxon>
        <taxon>Chitinophagales</taxon>
        <taxon>Chitinophagaceae</taxon>
        <taxon>Chitinophaga</taxon>
    </lineage>
</organism>
<evidence type="ECO:0000313" key="2">
    <source>
        <dbReference type="Proteomes" id="UP000502421"/>
    </source>
</evidence>
<gene>
    <name evidence="1" type="ORF">HF329_12985</name>
</gene>